<accession>A0A8S9PE05</accession>
<proteinExistence type="predicted"/>
<reference evidence="1" key="1">
    <citation type="submission" date="2019-12" db="EMBL/GenBank/DDBJ databases">
        <title>Genome sequencing and annotation of Brassica cretica.</title>
        <authorList>
            <person name="Studholme D.J."/>
            <person name="Sarris P."/>
        </authorList>
    </citation>
    <scope>NUCLEOTIDE SEQUENCE</scope>
    <source>
        <strain evidence="1">PFS-109/04</strain>
        <tissue evidence="1">Leaf</tissue>
    </source>
</reference>
<sequence length="61" mass="7353">MKVHNPQPLTPLKPTLVKLINQTFGPRVLRQQRGLVRRRMHQGRHWLSFRVCGTSRRRIWL</sequence>
<comment type="caution">
    <text evidence="1">The sequence shown here is derived from an EMBL/GenBank/DDBJ whole genome shotgun (WGS) entry which is preliminary data.</text>
</comment>
<dbReference type="EMBL" id="QGKX02001521">
    <property type="protein sequence ID" value="KAF3512411.1"/>
    <property type="molecule type" value="Genomic_DNA"/>
</dbReference>
<organism evidence="1 2">
    <name type="scientific">Brassica cretica</name>
    <name type="common">Mustard</name>
    <dbReference type="NCBI Taxonomy" id="69181"/>
    <lineage>
        <taxon>Eukaryota</taxon>
        <taxon>Viridiplantae</taxon>
        <taxon>Streptophyta</taxon>
        <taxon>Embryophyta</taxon>
        <taxon>Tracheophyta</taxon>
        <taxon>Spermatophyta</taxon>
        <taxon>Magnoliopsida</taxon>
        <taxon>eudicotyledons</taxon>
        <taxon>Gunneridae</taxon>
        <taxon>Pentapetalae</taxon>
        <taxon>rosids</taxon>
        <taxon>malvids</taxon>
        <taxon>Brassicales</taxon>
        <taxon>Brassicaceae</taxon>
        <taxon>Brassiceae</taxon>
        <taxon>Brassica</taxon>
    </lineage>
</organism>
<gene>
    <name evidence="1" type="ORF">F2Q69_00006166</name>
</gene>
<evidence type="ECO:0000313" key="1">
    <source>
        <dbReference type="EMBL" id="KAF3512411.1"/>
    </source>
</evidence>
<dbReference type="Proteomes" id="UP000712600">
    <property type="component" value="Unassembled WGS sequence"/>
</dbReference>
<evidence type="ECO:0000313" key="2">
    <source>
        <dbReference type="Proteomes" id="UP000712600"/>
    </source>
</evidence>
<dbReference type="AlphaFoldDB" id="A0A8S9PE05"/>
<protein>
    <submittedName>
        <fullName evidence="1">Uncharacterized protein</fullName>
    </submittedName>
</protein>
<name>A0A8S9PE05_BRACR</name>